<evidence type="ECO:0000313" key="8">
    <source>
        <dbReference type="EMBL" id="WKW15114.1"/>
    </source>
</evidence>
<dbReference type="GO" id="GO:0006412">
    <property type="term" value="P:translation"/>
    <property type="evidence" value="ECO:0007669"/>
    <property type="project" value="UniProtKB-UniRule"/>
</dbReference>
<dbReference type="GO" id="GO:0003735">
    <property type="term" value="F:structural constituent of ribosome"/>
    <property type="evidence" value="ECO:0007669"/>
    <property type="project" value="InterPro"/>
</dbReference>
<dbReference type="EMBL" id="CP130613">
    <property type="protein sequence ID" value="WKW15114.1"/>
    <property type="molecule type" value="Genomic_DNA"/>
</dbReference>
<evidence type="ECO:0000256" key="3">
    <source>
        <dbReference type="ARBA" id="ARBA00023274"/>
    </source>
</evidence>
<evidence type="ECO:0000313" key="9">
    <source>
        <dbReference type="Proteomes" id="UP001229955"/>
    </source>
</evidence>
<evidence type="ECO:0000256" key="5">
    <source>
        <dbReference type="HAMAP-Rule" id="MF_00340"/>
    </source>
</evidence>
<proteinExistence type="inferred from homology"/>
<evidence type="ECO:0000256" key="4">
    <source>
        <dbReference type="ARBA" id="ARBA00035178"/>
    </source>
</evidence>
<evidence type="ECO:0000256" key="1">
    <source>
        <dbReference type="ARBA" id="ARBA00008560"/>
    </source>
</evidence>
<accession>A0AA49JZV1</accession>
<dbReference type="Pfam" id="PF01783">
    <property type="entry name" value="Ribosomal_L32p"/>
    <property type="match status" value="1"/>
</dbReference>
<dbReference type="KEGG" id="pspc:Strain318_001487"/>
<keyword evidence="3 5" id="KW-0687">Ribonucleoprotein</keyword>
<evidence type="ECO:0000313" key="7">
    <source>
        <dbReference type="EMBL" id="WKW12205.1"/>
    </source>
</evidence>
<protein>
    <recommendedName>
        <fullName evidence="4 5">Large ribosomal subunit protein bL32</fullName>
    </recommendedName>
</protein>
<evidence type="ECO:0000256" key="2">
    <source>
        <dbReference type="ARBA" id="ARBA00022980"/>
    </source>
</evidence>
<comment type="similarity">
    <text evidence="1 5">Belongs to the bacterial ribosomal protein bL32 family.</text>
</comment>
<organism evidence="7">
    <name type="scientific">Pseudogemmatithrix spongiicola</name>
    <dbReference type="NCBI Taxonomy" id="3062599"/>
    <lineage>
        <taxon>Bacteria</taxon>
        <taxon>Pseudomonadati</taxon>
        <taxon>Gemmatimonadota</taxon>
        <taxon>Gemmatimonadia</taxon>
        <taxon>Gemmatimonadales</taxon>
        <taxon>Gemmatimonadaceae</taxon>
        <taxon>Pseudogemmatithrix</taxon>
    </lineage>
</organism>
<sequence length="60" mass="6788">MAVPKRRTSKRKKRARNTHKVAPKINIQACPKCGAMKRPHHVCEECGFYAGEQRVAARDA</sequence>
<dbReference type="InterPro" id="IPR002677">
    <property type="entry name" value="Ribosomal_bL32"/>
</dbReference>
<dbReference type="PANTHER" id="PTHR35534">
    <property type="entry name" value="50S RIBOSOMAL PROTEIN L32"/>
    <property type="match status" value="1"/>
</dbReference>
<keyword evidence="9" id="KW-1185">Reference proteome</keyword>
<dbReference type="SUPFAM" id="SSF57829">
    <property type="entry name" value="Zn-binding ribosomal proteins"/>
    <property type="match status" value="1"/>
</dbReference>
<dbReference type="AlphaFoldDB" id="A0AA49JUA0"/>
<evidence type="ECO:0000256" key="6">
    <source>
        <dbReference type="SAM" id="MobiDB-lite"/>
    </source>
</evidence>
<dbReference type="RefSeq" id="WP_367885086.1">
    <property type="nucleotide sequence ID" value="NZ_CP130612.1"/>
</dbReference>
<reference evidence="7" key="1">
    <citation type="submission" date="2023-07" db="EMBL/GenBank/DDBJ databases">
        <authorList>
            <person name="Haufschild T."/>
            <person name="Kallscheuer N."/>
            <person name="Hammer J."/>
            <person name="Kohn T."/>
            <person name="Kabuu M."/>
            <person name="Jogler M."/>
            <person name="Wohfarth N."/>
            <person name="Heuer A."/>
            <person name="Rohde M."/>
            <person name="van Teeseling M.C.F."/>
            <person name="Jogler C."/>
        </authorList>
    </citation>
    <scope>NUCLEOTIDE SEQUENCE</scope>
    <source>
        <strain evidence="7">Strain 138</strain>
        <strain evidence="8">Strain 318</strain>
    </source>
</reference>
<dbReference type="EMBL" id="CP130612">
    <property type="protein sequence ID" value="WKW12205.1"/>
    <property type="molecule type" value="Genomic_DNA"/>
</dbReference>
<dbReference type="HAMAP" id="MF_00340">
    <property type="entry name" value="Ribosomal_bL32"/>
    <property type="match status" value="1"/>
</dbReference>
<dbReference type="NCBIfam" id="TIGR01031">
    <property type="entry name" value="rpmF_bact"/>
    <property type="match status" value="1"/>
</dbReference>
<keyword evidence="2 5" id="KW-0689">Ribosomal protein</keyword>
<name>A0AA49JUA0_9BACT</name>
<gene>
    <name evidence="5 7" type="primary">rpmF</name>
    <name evidence="7" type="ORF">Strain138_001487</name>
    <name evidence="8" type="ORF">Strain318_001487</name>
</gene>
<accession>A0AA49JUA0</accession>
<feature type="region of interest" description="Disordered" evidence="6">
    <location>
        <begin position="1"/>
        <end position="20"/>
    </location>
</feature>
<dbReference type="Proteomes" id="UP001229955">
    <property type="component" value="Chromosome"/>
</dbReference>
<dbReference type="InterPro" id="IPR044957">
    <property type="entry name" value="Ribosomal_bL32_bact"/>
</dbReference>
<dbReference type="PANTHER" id="PTHR35534:SF1">
    <property type="entry name" value="LARGE RIBOSOMAL SUBUNIT PROTEIN BL32"/>
    <property type="match status" value="1"/>
</dbReference>
<dbReference type="InterPro" id="IPR011332">
    <property type="entry name" value="Ribosomal_zn-bd"/>
</dbReference>
<dbReference type="GO" id="GO:0015934">
    <property type="term" value="C:large ribosomal subunit"/>
    <property type="evidence" value="ECO:0007669"/>
    <property type="project" value="InterPro"/>
</dbReference>